<accession>A0ABW5QAV4</accession>
<feature type="transmembrane region" description="Helical" evidence="3">
    <location>
        <begin position="7"/>
        <end position="23"/>
    </location>
</feature>
<feature type="coiled-coil region" evidence="1">
    <location>
        <begin position="95"/>
        <end position="129"/>
    </location>
</feature>
<dbReference type="InterPro" id="IPR058639">
    <property type="entry name" value="BSH_YknX-like"/>
</dbReference>
<dbReference type="InterPro" id="IPR050739">
    <property type="entry name" value="MFP"/>
</dbReference>
<feature type="coiled-coil region" evidence="1">
    <location>
        <begin position="167"/>
        <end position="201"/>
    </location>
</feature>
<evidence type="ECO:0000313" key="6">
    <source>
        <dbReference type="Proteomes" id="UP001597452"/>
    </source>
</evidence>
<evidence type="ECO:0000256" key="2">
    <source>
        <dbReference type="SAM" id="MobiDB-lite"/>
    </source>
</evidence>
<gene>
    <name evidence="5" type="ORF">ACFSW4_09605</name>
</gene>
<evidence type="ECO:0000259" key="4">
    <source>
        <dbReference type="Pfam" id="PF25984"/>
    </source>
</evidence>
<dbReference type="EMBL" id="JBHUMZ010000021">
    <property type="protein sequence ID" value="MFD2639118.1"/>
    <property type="molecule type" value="Genomic_DNA"/>
</dbReference>
<keyword evidence="6" id="KW-1185">Reference proteome</keyword>
<protein>
    <submittedName>
        <fullName evidence="5">Efflux RND transporter periplasmic adaptor subunit</fullName>
    </submittedName>
</protein>
<name>A0ABW5QAV4_9BACI</name>
<dbReference type="PANTHER" id="PTHR30386:SF28">
    <property type="entry name" value="EXPORTED PROTEIN"/>
    <property type="match status" value="1"/>
</dbReference>
<dbReference type="Proteomes" id="UP001597452">
    <property type="component" value="Unassembled WGS sequence"/>
</dbReference>
<sequence>MKKRRNLIFLTLFILVNFLLIYLDDDWTVDRITYVDEWANTRVMDVRENLVQDGILTHTDQNRIYFDKQQGNFQSFMVEKGDAVTAGDPLYTYSVTDYNQTYRTLTNEIDRLEDEVDAIEAIISEIERYSFPLQDDSIEISINDGEHELNIPAQGQLETEFQLQQFVLQKESELAEKEAQIDSLENQLDDLESTGDTITVESPADGIVSQLSASLDDPLMTISSRELHAYGELTEEQRQFVEEEMSADVMTETPLGDIPGTVTDISDVPEDGKLEDKSVYPLEITFNEEIEGDMLKPGYHVGLDITLKESLEAVVLKDDHIFDNIIWKMTAEGTLKKSVVTTGIEQHGWIEVVEGATTEDRVAYDPEKRFRDETTFITALDLPALTWYVMNPKEVEWERYLLMGLGVR</sequence>
<keyword evidence="3" id="KW-0812">Transmembrane</keyword>
<keyword evidence="1" id="KW-0175">Coiled coil</keyword>
<feature type="domain" description="YknX-like barrel-sandwich hybrid" evidence="4">
    <location>
        <begin position="63"/>
        <end position="211"/>
    </location>
</feature>
<keyword evidence="3" id="KW-1133">Transmembrane helix</keyword>
<feature type="region of interest" description="Disordered" evidence="2">
    <location>
        <begin position="252"/>
        <end position="272"/>
    </location>
</feature>
<evidence type="ECO:0000313" key="5">
    <source>
        <dbReference type="EMBL" id="MFD2639118.1"/>
    </source>
</evidence>
<evidence type="ECO:0000256" key="1">
    <source>
        <dbReference type="SAM" id="Coils"/>
    </source>
</evidence>
<evidence type="ECO:0000256" key="3">
    <source>
        <dbReference type="SAM" id="Phobius"/>
    </source>
</evidence>
<dbReference type="PANTHER" id="PTHR30386">
    <property type="entry name" value="MEMBRANE FUSION SUBUNIT OF EMRAB-TOLC MULTIDRUG EFFLUX PUMP"/>
    <property type="match status" value="1"/>
</dbReference>
<keyword evidence="3" id="KW-0472">Membrane</keyword>
<proteinExistence type="predicted"/>
<comment type="caution">
    <text evidence="5">The sequence shown here is derived from an EMBL/GenBank/DDBJ whole genome shotgun (WGS) entry which is preliminary data.</text>
</comment>
<dbReference type="Pfam" id="PF25984">
    <property type="entry name" value="BSH_YknX"/>
    <property type="match status" value="1"/>
</dbReference>
<reference evidence="6" key="1">
    <citation type="journal article" date="2019" name="Int. J. Syst. Evol. Microbiol.">
        <title>The Global Catalogue of Microorganisms (GCM) 10K type strain sequencing project: providing services to taxonomists for standard genome sequencing and annotation.</title>
        <authorList>
            <consortium name="The Broad Institute Genomics Platform"/>
            <consortium name="The Broad Institute Genome Sequencing Center for Infectious Disease"/>
            <person name="Wu L."/>
            <person name="Ma J."/>
        </authorList>
    </citation>
    <scope>NUCLEOTIDE SEQUENCE [LARGE SCALE GENOMIC DNA]</scope>
    <source>
        <strain evidence="6">TISTR 1571</strain>
    </source>
</reference>
<dbReference type="RefSeq" id="WP_377328918.1">
    <property type="nucleotide sequence ID" value="NZ_JBHUMZ010000021.1"/>
</dbReference>
<organism evidence="5 6">
    <name type="scientific">Piscibacillus salipiscarius</name>
    <dbReference type="NCBI Taxonomy" id="299480"/>
    <lineage>
        <taxon>Bacteria</taxon>
        <taxon>Bacillati</taxon>
        <taxon>Bacillota</taxon>
        <taxon>Bacilli</taxon>
        <taxon>Bacillales</taxon>
        <taxon>Bacillaceae</taxon>
        <taxon>Piscibacillus</taxon>
    </lineage>
</organism>